<evidence type="ECO:0000313" key="2">
    <source>
        <dbReference type="Proteomes" id="UP000828941"/>
    </source>
</evidence>
<accession>A0ACB9NEN8</accession>
<sequence length="171" mass="19494">MLLKIQGLGSIPAVGPLTSNDPDNSSSLPTQPNGQISQHEQLGRGQRVKQPPARLYDNILNTVGNEPIHVFPCNNNLLRHALSHYTHQDLGNRKYFLGILVARSPDGLFHCQRKYAIDILQNHRLALAKGLFTTNPAQYRRSIRRLIYLCFTRPDLSYSVYTLFQFMQQPR</sequence>
<evidence type="ECO:0000313" key="1">
    <source>
        <dbReference type="EMBL" id="KAI4334838.1"/>
    </source>
</evidence>
<name>A0ACB9NEN8_BAUVA</name>
<gene>
    <name evidence="1" type="ORF">L6164_013547</name>
</gene>
<organism evidence="1 2">
    <name type="scientific">Bauhinia variegata</name>
    <name type="common">Purple orchid tree</name>
    <name type="synonym">Phanera variegata</name>
    <dbReference type="NCBI Taxonomy" id="167791"/>
    <lineage>
        <taxon>Eukaryota</taxon>
        <taxon>Viridiplantae</taxon>
        <taxon>Streptophyta</taxon>
        <taxon>Embryophyta</taxon>
        <taxon>Tracheophyta</taxon>
        <taxon>Spermatophyta</taxon>
        <taxon>Magnoliopsida</taxon>
        <taxon>eudicotyledons</taxon>
        <taxon>Gunneridae</taxon>
        <taxon>Pentapetalae</taxon>
        <taxon>rosids</taxon>
        <taxon>fabids</taxon>
        <taxon>Fabales</taxon>
        <taxon>Fabaceae</taxon>
        <taxon>Cercidoideae</taxon>
        <taxon>Cercideae</taxon>
        <taxon>Bauhiniinae</taxon>
        <taxon>Bauhinia</taxon>
    </lineage>
</organism>
<proteinExistence type="predicted"/>
<keyword evidence="2" id="KW-1185">Reference proteome</keyword>
<dbReference type="Proteomes" id="UP000828941">
    <property type="component" value="Chromosome 6"/>
</dbReference>
<comment type="caution">
    <text evidence="1">The sequence shown here is derived from an EMBL/GenBank/DDBJ whole genome shotgun (WGS) entry which is preliminary data.</text>
</comment>
<reference evidence="1 2" key="1">
    <citation type="journal article" date="2022" name="DNA Res.">
        <title>Chromosomal-level genome assembly of the orchid tree Bauhinia variegata (Leguminosae; Cercidoideae) supports the allotetraploid origin hypothesis of Bauhinia.</title>
        <authorList>
            <person name="Zhong Y."/>
            <person name="Chen Y."/>
            <person name="Zheng D."/>
            <person name="Pang J."/>
            <person name="Liu Y."/>
            <person name="Luo S."/>
            <person name="Meng S."/>
            <person name="Qian L."/>
            <person name="Wei D."/>
            <person name="Dai S."/>
            <person name="Zhou R."/>
        </authorList>
    </citation>
    <scope>NUCLEOTIDE SEQUENCE [LARGE SCALE GENOMIC DNA]</scope>
    <source>
        <strain evidence="1">BV-YZ2020</strain>
    </source>
</reference>
<protein>
    <submittedName>
        <fullName evidence="1">Uncharacterized protein</fullName>
    </submittedName>
</protein>
<dbReference type="EMBL" id="CM039431">
    <property type="protein sequence ID" value="KAI4334838.1"/>
    <property type="molecule type" value="Genomic_DNA"/>
</dbReference>